<evidence type="ECO:0000313" key="5">
    <source>
        <dbReference type="EMBL" id="SNZ03403.1"/>
    </source>
</evidence>
<dbReference type="OrthoDB" id="108903at2"/>
<evidence type="ECO:0000313" key="6">
    <source>
        <dbReference type="Proteomes" id="UP000219356"/>
    </source>
</evidence>
<gene>
    <name evidence="5" type="ORF">SAMN05421503_0353</name>
</gene>
<dbReference type="SUPFAM" id="SSF82171">
    <property type="entry name" value="DPP6 N-terminal domain-like"/>
    <property type="match status" value="1"/>
</dbReference>
<organism evidence="5 6">
    <name type="scientific">Terribacillus aidingensis</name>
    <dbReference type="NCBI Taxonomy" id="586416"/>
    <lineage>
        <taxon>Bacteria</taxon>
        <taxon>Bacillati</taxon>
        <taxon>Bacillota</taxon>
        <taxon>Bacilli</taxon>
        <taxon>Bacillales</taxon>
        <taxon>Bacillaceae</taxon>
        <taxon>Terribacillus</taxon>
    </lineage>
</organism>
<dbReference type="InterPro" id="IPR001375">
    <property type="entry name" value="Peptidase_S9_cat"/>
</dbReference>
<evidence type="ECO:0000256" key="2">
    <source>
        <dbReference type="ARBA" id="ARBA00022670"/>
    </source>
</evidence>
<dbReference type="GO" id="GO:0004252">
    <property type="term" value="F:serine-type endopeptidase activity"/>
    <property type="evidence" value="ECO:0007669"/>
    <property type="project" value="TreeGrafter"/>
</dbReference>
<dbReference type="PANTHER" id="PTHR42776:SF27">
    <property type="entry name" value="DIPEPTIDYL PEPTIDASE FAMILY MEMBER 6"/>
    <property type="match status" value="1"/>
</dbReference>
<reference evidence="6" key="1">
    <citation type="submission" date="2017-09" db="EMBL/GenBank/DDBJ databases">
        <authorList>
            <person name="Varghese N."/>
            <person name="Submissions S."/>
        </authorList>
    </citation>
    <scope>NUCLEOTIDE SEQUENCE [LARGE SCALE GENOMIC DNA]</scope>
    <source>
        <strain evidence="6">CGMCC 1.8913</strain>
    </source>
</reference>
<keyword evidence="6" id="KW-1185">Reference proteome</keyword>
<sequence>MTPGEKDIYDAVISADGRYLIYAALTPTSLSEIYRLDLETMTEEQLTNCHTAFHETTWQSIPEEFWFTSFDGTKLQGWIMPPAEITLGKVPLILQIHGGPHSAYTNMYSYEMQSLTAQGYAVLFLNPRGSVGYGQSVTQACRGDFGNGDYRDIMTGLAHALNTYPFADSSRLGATGGSYGGLMTNWIIGQTNKFKAAVSQRCISNWVSFYNTSDIGIAYTEGMVGGNIWENTDRLWERSPIAHVQDVETPLLLIHGVADLRCPVSQADELYTALKRWNKTTKLIHYPASNHTLLKSGKPSYRVDLLEQVTSWMKQYV</sequence>
<dbReference type="GO" id="GO:0006508">
    <property type="term" value="P:proteolysis"/>
    <property type="evidence" value="ECO:0007669"/>
    <property type="project" value="UniProtKB-KW"/>
</dbReference>
<name>A0A285N384_9BACI</name>
<dbReference type="FunFam" id="3.40.50.1820:FF:000028">
    <property type="entry name" value="S9 family peptidase"/>
    <property type="match status" value="1"/>
</dbReference>
<feature type="domain" description="Peptidase S9 prolyl oligopeptidase catalytic" evidence="4">
    <location>
        <begin position="108"/>
        <end position="316"/>
    </location>
</feature>
<protein>
    <submittedName>
        <fullName evidence="5">Prolyl oligopeptidase family protein</fullName>
    </submittedName>
</protein>
<dbReference type="SUPFAM" id="SSF53474">
    <property type="entry name" value="alpha/beta-Hydrolases"/>
    <property type="match status" value="1"/>
</dbReference>
<keyword evidence="3" id="KW-0378">Hydrolase</keyword>
<evidence type="ECO:0000256" key="3">
    <source>
        <dbReference type="ARBA" id="ARBA00022801"/>
    </source>
</evidence>
<dbReference type="AlphaFoldDB" id="A0A285N384"/>
<evidence type="ECO:0000256" key="1">
    <source>
        <dbReference type="ARBA" id="ARBA00010040"/>
    </source>
</evidence>
<evidence type="ECO:0000259" key="4">
    <source>
        <dbReference type="Pfam" id="PF00326"/>
    </source>
</evidence>
<dbReference type="Gene3D" id="3.40.50.1820">
    <property type="entry name" value="alpha/beta hydrolase"/>
    <property type="match status" value="1"/>
</dbReference>
<keyword evidence="2" id="KW-0645">Protease</keyword>
<comment type="similarity">
    <text evidence="1">Belongs to the peptidase S9C family.</text>
</comment>
<dbReference type="EMBL" id="OBEK01000001">
    <property type="protein sequence ID" value="SNZ03403.1"/>
    <property type="molecule type" value="Genomic_DNA"/>
</dbReference>
<dbReference type="Proteomes" id="UP000219356">
    <property type="component" value="Unassembled WGS sequence"/>
</dbReference>
<dbReference type="PANTHER" id="PTHR42776">
    <property type="entry name" value="SERINE PEPTIDASE S9 FAMILY MEMBER"/>
    <property type="match status" value="1"/>
</dbReference>
<proteinExistence type="inferred from homology"/>
<dbReference type="InterPro" id="IPR029058">
    <property type="entry name" value="AB_hydrolase_fold"/>
</dbReference>
<accession>A0A285N384</accession>
<dbReference type="RefSeq" id="WP_097038671.1">
    <property type="nucleotide sequence ID" value="NZ_OBEK01000001.1"/>
</dbReference>
<dbReference type="Pfam" id="PF00326">
    <property type="entry name" value="Peptidase_S9"/>
    <property type="match status" value="1"/>
</dbReference>